<sequence>MDQVILFLEWWVWGLAAIILFALEVMVAGFVFLGFAVGAAIVALLLFLGWFGSNLAVLVLIFAVVSLMAWFAMRQIFGIRKGQVKVWDKDINDEV</sequence>
<reference evidence="2 3" key="1">
    <citation type="submission" date="2016-10" db="EMBL/GenBank/DDBJ databases">
        <authorList>
            <person name="de Groot N.N."/>
        </authorList>
    </citation>
    <scope>NUCLEOTIDE SEQUENCE [LARGE SCALE GENOMIC DNA]</scope>
    <source>
        <strain evidence="2 3">DSM 27375</strain>
    </source>
</reference>
<accession>A0A1G7KS78</accession>
<feature type="transmembrane region" description="Helical" evidence="1">
    <location>
        <begin position="30"/>
        <end position="49"/>
    </location>
</feature>
<keyword evidence="1" id="KW-0472">Membrane</keyword>
<evidence type="ECO:0000313" key="2">
    <source>
        <dbReference type="EMBL" id="SDF39790.1"/>
    </source>
</evidence>
<feature type="transmembrane region" description="Helical" evidence="1">
    <location>
        <begin position="55"/>
        <end position="73"/>
    </location>
</feature>
<protein>
    <recommendedName>
        <fullName evidence="4">NfeD family protein</fullName>
    </recommendedName>
</protein>
<keyword evidence="1" id="KW-0812">Transmembrane</keyword>
<proteinExistence type="predicted"/>
<evidence type="ECO:0008006" key="4">
    <source>
        <dbReference type="Google" id="ProtNLM"/>
    </source>
</evidence>
<dbReference type="Proteomes" id="UP000182284">
    <property type="component" value="Unassembled WGS sequence"/>
</dbReference>
<organism evidence="2 3">
    <name type="scientific">Celeribacter baekdonensis</name>
    <dbReference type="NCBI Taxonomy" id="875171"/>
    <lineage>
        <taxon>Bacteria</taxon>
        <taxon>Pseudomonadati</taxon>
        <taxon>Pseudomonadota</taxon>
        <taxon>Alphaproteobacteria</taxon>
        <taxon>Rhodobacterales</taxon>
        <taxon>Roseobacteraceae</taxon>
        <taxon>Celeribacter</taxon>
    </lineage>
</organism>
<evidence type="ECO:0000313" key="3">
    <source>
        <dbReference type="Proteomes" id="UP000182284"/>
    </source>
</evidence>
<dbReference type="EMBL" id="FNBL01000004">
    <property type="protein sequence ID" value="SDF39790.1"/>
    <property type="molecule type" value="Genomic_DNA"/>
</dbReference>
<name>A0A1G7KS78_9RHOB</name>
<evidence type="ECO:0000256" key="1">
    <source>
        <dbReference type="SAM" id="Phobius"/>
    </source>
</evidence>
<dbReference type="AlphaFoldDB" id="A0A1G7KS78"/>
<dbReference type="OrthoDB" id="7745385at2"/>
<dbReference type="RefSeq" id="WP_074643639.1">
    <property type="nucleotide sequence ID" value="NZ_FNBL01000004.1"/>
</dbReference>
<gene>
    <name evidence="2" type="ORF">SAMN04488117_10412</name>
</gene>
<feature type="transmembrane region" description="Helical" evidence="1">
    <location>
        <begin position="6"/>
        <end position="23"/>
    </location>
</feature>
<keyword evidence="1" id="KW-1133">Transmembrane helix</keyword>